<evidence type="ECO:0000256" key="15">
    <source>
        <dbReference type="ARBA" id="ARBA00023136"/>
    </source>
</evidence>
<comment type="caution">
    <text evidence="21">The sequence shown here is derived from an EMBL/GenBank/DDBJ whole genome shotgun (WGS) entry which is preliminary data.</text>
</comment>
<dbReference type="PANTHER" id="PTHR15071">
    <property type="entry name" value="MANNOSE-6-PHOSPHATE RECEPTOR FAMILY MEMBER"/>
    <property type="match status" value="1"/>
</dbReference>
<dbReference type="PROSITE" id="PS51914">
    <property type="entry name" value="MRH"/>
    <property type="match status" value="1"/>
</dbReference>
<evidence type="ECO:0000256" key="2">
    <source>
        <dbReference type="ARBA" id="ARBA00004358"/>
    </source>
</evidence>
<dbReference type="EMBL" id="BQFW01000012">
    <property type="protein sequence ID" value="GJJ76851.1"/>
    <property type="molecule type" value="Genomic_DNA"/>
</dbReference>
<evidence type="ECO:0000256" key="3">
    <source>
        <dbReference type="ARBA" id="ARBA00004472"/>
    </source>
</evidence>
<evidence type="ECO:0000256" key="9">
    <source>
        <dbReference type="ARBA" id="ARBA00022729"/>
    </source>
</evidence>
<accession>A0A9P3HHR6</accession>
<dbReference type="InterPro" id="IPR044865">
    <property type="entry name" value="MRH_dom"/>
</dbReference>
<dbReference type="InterPro" id="IPR018939">
    <property type="entry name" value="Autophagy-rel_prot_27"/>
</dbReference>
<evidence type="ECO:0000256" key="14">
    <source>
        <dbReference type="ARBA" id="ARBA00023128"/>
    </source>
</evidence>
<comment type="similarity">
    <text evidence="5">Belongs to the ATG27 family.</text>
</comment>
<evidence type="ECO:0000256" key="18">
    <source>
        <dbReference type="SAM" id="Phobius"/>
    </source>
</evidence>
<evidence type="ECO:0000256" key="4">
    <source>
        <dbReference type="ARBA" id="ARBA00004614"/>
    </source>
</evidence>
<dbReference type="OrthoDB" id="29460at2759"/>
<feature type="chain" id="PRO_5040280903" description="Autophagy-related protein 27" evidence="19">
    <location>
        <begin position="22"/>
        <end position="289"/>
    </location>
</feature>
<dbReference type="GO" id="GO:0000139">
    <property type="term" value="C:Golgi membrane"/>
    <property type="evidence" value="ECO:0007669"/>
    <property type="project" value="UniProtKB-SubCell"/>
</dbReference>
<name>A0A9P3HHR6_9FUNG</name>
<sequence>MTGTRFSAAAFFVALLALASADPAPAAPYDCSNIDIDGHKYDISAFKPNTYTVTGEPVASHPNKFRSDYTLNPCQAITIPEGQELSHCTAGAWVCQDVMILLEGDKTQTVYLNTIAGSAPASDKTPAREVAPATARADKIDDIKELPWNLTLKGGNVQGKDKSAVITFICDESVTDDKVGPTLSPYSDDAAYYFTWKSKVACPLAIPLPVQQGMSGFGVFMTVLIVLGLIYVIAGAVYNHQVYGAKGLDLLPNLDFWRDVPGLIVDLARQLWESVTGRSSGSHGGYQSV</sequence>
<organism evidence="21 22">
    <name type="scientific">Entomortierella parvispora</name>
    <dbReference type="NCBI Taxonomy" id="205924"/>
    <lineage>
        <taxon>Eukaryota</taxon>
        <taxon>Fungi</taxon>
        <taxon>Fungi incertae sedis</taxon>
        <taxon>Mucoromycota</taxon>
        <taxon>Mortierellomycotina</taxon>
        <taxon>Mortierellomycetes</taxon>
        <taxon>Mortierellales</taxon>
        <taxon>Mortierellaceae</taxon>
        <taxon>Entomortierella</taxon>
    </lineage>
</organism>
<dbReference type="Gene3D" id="2.70.130.10">
    <property type="entry name" value="Mannose-6-phosphate receptor binding domain"/>
    <property type="match status" value="1"/>
</dbReference>
<evidence type="ECO:0000313" key="21">
    <source>
        <dbReference type="EMBL" id="GJJ76851.1"/>
    </source>
</evidence>
<dbReference type="GO" id="GO:0006914">
    <property type="term" value="P:autophagy"/>
    <property type="evidence" value="ECO:0007669"/>
    <property type="project" value="UniProtKB-KW"/>
</dbReference>
<comment type="subcellular location">
    <subcellularLocation>
        <location evidence="2">Cytoplasmic vesicle membrane</location>
        <topology evidence="2">Single-pass type I membrane protein</topology>
    </subcellularLocation>
    <subcellularLocation>
        <location evidence="4">Golgi apparatus membrane</location>
        <topology evidence="4">Single-pass type I membrane protein</topology>
    </subcellularLocation>
    <subcellularLocation>
        <location evidence="1">Mitochondrion membrane</location>
        <topology evidence="1">Single-pass membrane protein</topology>
    </subcellularLocation>
    <subcellularLocation>
        <location evidence="3">Preautophagosomal structure membrane</location>
        <topology evidence="3">Single-pass type I membrane protein</topology>
    </subcellularLocation>
</comment>
<keyword evidence="14" id="KW-0496">Mitochondrion</keyword>
<evidence type="ECO:0000259" key="20">
    <source>
        <dbReference type="PROSITE" id="PS51914"/>
    </source>
</evidence>
<evidence type="ECO:0000256" key="17">
    <source>
        <dbReference type="ARBA" id="ARBA00023329"/>
    </source>
</evidence>
<gene>
    <name evidence="21" type="ORF">EMPS_09210</name>
</gene>
<keyword evidence="7" id="KW-0813">Transport</keyword>
<dbReference type="Pfam" id="PF09451">
    <property type="entry name" value="ATG27"/>
    <property type="match status" value="1"/>
</dbReference>
<evidence type="ECO:0000256" key="12">
    <source>
        <dbReference type="ARBA" id="ARBA00023006"/>
    </source>
</evidence>
<evidence type="ECO:0000256" key="10">
    <source>
        <dbReference type="ARBA" id="ARBA00022927"/>
    </source>
</evidence>
<keyword evidence="15 18" id="KW-0472">Membrane</keyword>
<evidence type="ECO:0000256" key="8">
    <source>
        <dbReference type="ARBA" id="ARBA00022692"/>
    </source>
</evidence>
<keyword evidence="8 18" id="KW-0812">Transmembrane</keyword>
<dbReference type="SUPFAM" id="SSF50911">
    <property type="entry name" value="Mannose 6-phosphate receptor domain"/>
    <property type="match status" value="1"/>
</dbReference>
<evidence type="ECO:0000256" key="6">
    <source>
        <dbReference type="ARBA" id="ARBA00013776"/>
    </source>
</evidence>
<evidence type="ECO:0000256" key="7">
    <source>
        <dbReference type="ARBA" id="ARBA00022448"/>
    </source>
</evidence>
<dbReference type="Proteomes" id="UP000827284">
    <property type="component" value="Unassembled WGS sequence"/>
</dbReference>
<keyword evidence="17" id="KW-0968">Cytoplasmic vesicle</keyword>
<evidence type="ECO:0000256" key="5">
    <source>
        <dbReference type="ARBA" id="ARBA00005363"/>
    </source>
</evidence>
<dbReference type="AlphaFoldDB" id="A0A9P3HHR6"/>
<keyword evidence="22" id="KW-1185">Reference proteome</keyword>
<dbReference type="InterPro" id="IPR009011">
    <property type="entry name" value="Man6P_isomerase_rcpt-bd_dom_sf"/>
</dbReference>
<reference evidence="21" key="1">
    <citation type="submission" date="2021-11" db="EMBL/GenBank/DDBJ databases">
        <authorList>
            <person name="Herlambang A."/>
            <person name="Guo Y."/>
            <person name="Takashima Y."/>
            <person name="Nishizawa T."/>
        </authorList>
    </citation>
    <scope>NUCLEOTIDE SEQUENCE</scope>
    <source>
        <strain evidence="21">E1425</strain>
    </source>
</reference>
<protein>
    <recommendedName>
        <fullName evidence="6">Autophagy-related protein 27</fullName>
    </recommendedName>
</protein>
<keyword evidence="13" id="KW-0333">Golgi apparatus</keyword>
<reference evidence="21" key="2">
    <citation type="journal article" date="2022" name="Microbiol. Resour. Announc.">
        <title>Whole-Genome Sequence of Entomortierella parvispora E1425, a Mucoromycotan Fungus Associated with Burkholderiaceae-Related Endosymbiotic Bacteria.</title>
        <authorList>
            <person name="Herlambang A."/>
            <person name="Guo Y."/>
            <person name="Takashima Y."/>
            <person name="Narisawa K."/>
            <person name="Ohta H."/>
            <person name="Nishizawa T."/>
        </authorList>
    </citation>
    <scope>NUCLEOTIDE SEQUENCE</scope>
    <source>
        <strain evidence="21">E1425</strain>
    </source>
</reference>
<keyword evidence="12" id="KW-0072">Autophagy</keyword>
<dbReference type="GO" id="GO:0010008">
    <property type="term" value="C:endosome membrane"/>
    <property type="evidence" value="ECO:0007669"/>
    <property type="project" value="UniProtKB-SubCell"/>
</dbReference>
<proteinExistence type="inferred from homology"/>
<dbReference type="GO" id="GO:0015031">
    <property type="term" value="P:protein transport"/>
    <property type="evidence" value="ECO:0007669"/>
    <property type="project" value="UniProtKB-KW"/>
</dbReference>
<dbReference type="PANTHER" id="PTHR15071:SF0">
    <property type="entry name" value="MANNOSE 6-PHOSPHATE RECEPTOR-LIKE PROTEIN 1"/>
    <property type="match status" value="1"/>
</dbReference>
<evidence type="ECO:0000256" key="1">
    <source>
        <dbReference type="ARBA" id="ARBA00004304"/>
    </source>
</evidence>
<feature type="signal peptide" evidence="19">
    <location>
        <begin position="1"/>
        <end position="21"/>
    </location>
</feature>
<keyword evidence="9 19" id="KW-0732">Signal</keyword>
<keyword evidence="11 18" id="KW-1133">Transmembrane helix</keyword>
<keyword evidence="10" id="KW-0653">Protein transport</keyword>
<feature type="domain" description="MRH" evidence="20">
    <location>
        <begin position="29"/>
        <end position="204"/>
    </location>
</feature>
<evidence type="ECO:0000256" key="19">
    <source>
        <dbReference type="SAM" id="SignalP"/>
    </source>
</evidence>
<dbReference type="GO" id="GO:0034045">
    <property type="term" value="C:phagophore assembly site membrane"/>
    <property type="evidence" value="ECO:0007669"/>
    <property type="project" value="UniProtKB-SubCell"/>
</dbReference>
<evidence type="ECO:0000313" key="22">
    <source>
        <dbReference type="Proteomes" id="UP000827284"/>
    </source>
</evidence>
<keyword evidence="16" id="KW-1015">Disulfide bond</keyword>
<evidence type="ECO:0000256" key="11">
    <source>
        <dbReference type="ARBA" id="ARBA00022989"/>
    </source>
</evidence>
<evidence type="ECO:0000256" key="13">
    <source>
        <dbReference type="ARBA" id="ARBA00023034"/>
    </source>
</evidence>
<evidence type="ECO:0000256" key="16">
    <source>
        <dbReference type="ARBA" id="ARBA00023157"/>
    </source>
</evidence>
<feature type="transmembrane region" description="Helical" evidence="18">
    <location>
        <begin position="217"/>
        <end position="238"/>
    </location>
</feature>
<dbReference type="GO" id="GO:0031966">
    <property type="term" value="C:mitochondrial membrane"/>
    <property type="evidence" value="ECO:0007669"/>
    <property type="project" value="UniProtKB-SubCell"/>
</dbReference>